<dbReference type="RefSeq" id="WP_126702049.1">
    <property type="nucleotide sequence ID" value="NZ_RWKW01000099.1"/>
</dbReference>
<comment type="similarity">
    <text evidence="1">Belongs to the short-chain dehydrogenases/reductases (SDR) family.</text>
</comment>
<dbReference type="NCBIfam" id="NF009466">
    <property type="entry name" value="PRK12826.1-2"/>
    <property type="match status" value="1"/>
</dbReference>
<organism evidence="2 3">
    <name type="scientific">Aquibium carbonis</name>
    <dbReference type="NCBI Taxonomy" id="2495581"/>
    <lineage>
        <taxon>Bacteria</taxon>
        <taxon>Pseudomonadati</taxon>
        <taxon>Pseudomonadota</taxon>
        <taxon>Alphaproteobacteria</taxon>
        <taxon>Hyphomicrobiales</taxon>
        <taxon>Phyllobacteriaceae</taxon>
        <taxon>Aquibium</taxon>
    </lineage>
</organism>
<sequence length="246" mass="25545">MAGRFDGQVAIVTGGARGLGLAIARRLAAEGAAVVIWDLDLTGFDADKTSFRPASAVKVDVTVPEAVTAAMDDVRSSFGRIDVMVNNAGITGPVAPVEQYRLEDWLRVLALDLTAVFLCCRACIPHMKAQGYGRIVNVASIGGKEPVPGICAYGAAKAGVIGFTKSIARELAGSGVLANCIAPAMVETALLGQMTPRFVEESRNKIPLGRFITAEEVAAAAAFAASPECSFATGFTFDVSGGRATY</sequence>
<dbReference type="InterPro" id="IPR050259">
    <property type="entry name" value="SDR"/>
</dbReference>
<keyword evidence="3" id="KW-1185">Reference proteome</keyword>
<evidence type="ECO:0000313" key="3">
    <source>
        <dbReference type="Proteomes" id="UP000278398"/>
    </source>
</evidence>
<evidence type="ECO:0000256" key="1">
    <source>
        <dbReference type="ARBA" id="ARBA00006484"/>
    </source>
</evidence>
<dbReference type="PANTHER" id="PTHR42879:SF2">
    <property type="entry name" value="3-OXOACYL-[ACYL-CARRIER-PROTEIN] REDUCTASE FABG"/>
    <property type="match status" value="1"/>
</dbReference>
<dbReference type="OrthoDB" id="9803333at2"/>
<dbReference type="PRINTS" id="PR00080">
    <property type="entry name" value="SDRFAMILY"/>
</dbReference>
<dbReference type="EMBL" id="RWKW01000099">
    <property type="protein sequence ID" value="RST83906.1"/>
    <property type="molecule type" value="Genomic_DNA"/>
</dbReference>
<protein>
    <submittedName>
        <fullName evidence="2">SDR family oxidoreductase</fullName>
    </submittedName>
</protein>
<dbReference type="PROSITE" id="PS00061">
    <property type="entry name" value="ADH_SHORT"/>
    <property type="match status" value="1"/>
</dbReference>
<dbReference type="Pfam" id="PF13561">
    <property type="entry name" value="adh_short_C2"/>
    <property type="match status" value="1"/>
</dbReference>
<dbReference type="NCBIfam" id="NF005559">
    <property type="entry name" value="PRK07231.1"/>
    <property type="match status" value="1"/>
</dbReference>
<dbReference type="SUPFAM" id="SSF51735">
    <property type="entry name" value="NAD(P)-binding Rossmann-fold domains"/>
    <property type="match status" value="1"/>
</dbReference>
<reference evidence="2 3" key="1">
    <citation type="submission" date="2018-12" db="EMBL/GenBank/DDBJ databases">
        <title>Mesorhizobium carbonis sp. nov., isolated from coal mine water.</title>
        <authorList>
            <person name="Xin W."/>
            <person name="Xu Z."/>
            <person name="Xiang F."/>
            <person name="Zhang J."/>
            <person name="Xi L."/>
            <person name="Liu J."/>
        </authorList>
    </citation>
    <scope>NUCLEOTIDE SEQUENCE [LARGE SCALE GENOMIC DNA]</scope>
    <source>
        <strain evidence="2 3">B2.3</strain>
    </source>
</reference>
<accession>A0A3R9Y499</accession>
<name>A0A3R9Y499_9HYPH</name>
<dbReference type="InterPro" id="IPR036291">
    <property type="entry name" value="NAD(P)-bd_dom_sf"/>
</dbReference>
<dbReference type="AlphaFoldDB" id="A0A3R9Y499"/>
<evidence type="ECO:0000313" key="2">
    <source>
        <dbReference type="EMBL" id="RST83906.1"/>
    </source>
</evidence>
<comment type="caution">
    <text evidence="2">The sequence shown here is derived from an EMBL/GenBank/DDBJ whole genome shotgun (WGS) entry which is preliminary data.</text>
</comment>
<dbReference type="InterPro" id="IPR020904">
    <property type="entry name" value="Sc_DH/Rdtase_CS"/>
</dbReference>
<dbReference type="FunFam" id="3.40.50.720:FF:000084">
    <property type="entry name" value="Short-chain dehydrogenase reductase"/>
    <property type="match status" value="1"/>
</dbReference>
<proteinExistence type="inferred from homology"/>
<gene>
    <name evidence="2" type="ORF">EJC49_21860</name>
</gene>
<dbReference type="InterPro" id="IPR002347">
    <property type="entry name" value="SDR_fam"/>
</dbReference>
<dbReference type="Proteomes" id="UP000278398">
    <property type="component" value="Unassembled WGS sequence"/>
</dbReference>
<dbReference type="Gene3D" id="3.40.50.720">
    <property type="entry name" value="NAD(P)-binding Rossmann-like Domain"/>
    <property type="match status" value="1"/>
</dbReference>
<dbReference type="PRINTS" id="PR00081">
    <property type="entry name" value="GDHRDH"/>
</dbReference>
<dbReference type="PANTHER" id="PTHR42879">
    <property type="entry name" value="3-OXOACYL-(ACYL-CARRIER-PROTEIN) REDUCTASE"/>
    <property type="match status" value="1"/>
</dbReference>
<dbReference type="CDD" id="cd05233">
    <property type="entry name" value="SDR_c"/>
    <property type="match status" value="1"/>
</dbReference>
<dbReference type="GO" id="GO:0032787">
    <property type="term" value="P:monocarboxylic acid metabolic process"/>
    <property type="evidence" value="ECO:0007669"/>
    <property type="project" value="UniProtKB-ARBA"/>
</dbReference>